<name>A4XNH1_ECTM1</name>
<dbReference type="STRING" id="399739.Pmen_0113"/>
<gene>
    <name evidence="2" type="ordered locus">Pmen_0113</name>
</gene>
<evidence type="ECO:0000256" key="1">
    <source>
        <dbReference type="SAM" id="SignalP"/>
    </source>
</evidence>
<dbReference type="EMBL" id="CP000680">
    <property type="protein sequence ID" value="ABP82887.1"/>
    <property type="molecule type" value="Genomic_DNA"/>
</dbReference>
<dbReference type="HOGENOM" id="CLU_860153_0_0_6"/>
<proteinExistence type="predicted"/>
<reference evidence="2" key="1">
    <citation type="submission" date="2007-04" db="EMBL/GenBank/DDBJ databases">
        <title>Complete sequence of Pseudomonas mendocina ymp.</title>
        <authorList>
            <consortium name="US DOE Joint Genome Institute"/>
            <person name="Copeland A."/>
            <person name="Lucas S."/>
            <person name="Lapidus A."/>
            <person name="Barry K."/>
            <person name="Glavina del Rio T."/>
            <person name="Dalin E."/>
            <person name="Tice H."/>
            <person name="Pitluck S."/>
            <person name="Kiss H."/>
            <person name="Brettin T."/>
            <person name="Detter J.C."/>
            <person name="Bruce D."/>
            <person name="Han C."/>
            <person name="Schmutz J."/>
            <person name="Larimer F."/>
            <person name="Land M."/>
            <person name="Hauser L."/>
            <person name="Kyrpides N."/>
            <person name="Mikhailova N."/>
            <person name="Hersman L."/>
            <person name="Dubois J."/>
            <person name="Maurice P."/>
            <person name="Richardson P."/>
        </authorList>
    </citation>
    <scope>NUCLEOTIDE SEQUENCE [LARGE SCALE GENOMIC DNA]</scope>
    <source>
        <strain evidence="2">Ymp</strain>
    </source>
</reference>
<dbReference type="Pfam" id="PF14559">
    <property type="entry name" value="TPR_19"/>
    <property type="match status" value="1"/>
</dbReference>
<dbReference type="KEGG" id="pmy:Pmen_0113"/>
<accession>A4XNH1</accession>
<dbReference type="SUPFAM" id="SSF48452">
    <property type="entry name" value="TPR-like"/>
    <property type="match status" value="1"/>
</dbReference>
<keyword evidence="1" id="KW-0732">Signal</keyword>
<dbReference type="InterPro" id="IPR011990">
    <property type="entry name" value="TPR-like_helical_dom_sf"/>
</dbReference>
<protein>
    <submittedName>
        <fullName evidence="2">Uncharacterized protein</fullName>
    </submittedName>
</protein>
<dbReference type="PATRIC" id="fig|399739.8.peg.112"/>
<dbReference type="eggNOG" id="COG0457">
    <property type="taxonomic scope" value="Bacteria"/>
</dbReference>
<dbReference type="Gene3D" id="1.25.40.10">
    <property type="entry name" value="Tetratricopeptide repeat domain"/>
    <property type="match status" value="1"/>
</dbReference>
<organism evidence="2">
    <name type="scientific">Ectopseudomonas mendocina (strain ymp)</name>
    <name type="common">Pseudomonas mendocina</name>
    <dbReference type="NCBI Taxonomy" id="399739"/>
    <lineage>
        <taxon>Bacteria</taxon>
        <taxon>Pseudomonadati</taxon>
        <taxon>Pseudomonadota</taxon>
        <taxon>Gammaproteobacteria</taxon>
        <taxon>Pseudomonadales</taxon>
        <taxon>Pseudomonadaceae</taxon>
        <taxon>Ectopseudomonas</taxon>
    </lineage>
</organism>
<feature type="chain" id="PRO_5002675711" evidence="1">
    <location>
        <begin position="30"/>
        <end position="349"/>
    </location>
</feature>
<evidence type="ECO:0000313" key="2">
    <source>
        <dbReference type="EMBL" id="ABP82887.1"/>
    </source>
</evidence>
<dbReference type="AlphaFoldDB" id="A4XNH1"/>
<sequence>MPRLHGNKRDRRHLALTSLLMLASVIAHAEAIRPEGLSALQELRIAEGNDDAQRLLITDRADKVVLDTGKVLPRIENEFSPNSYDGYLAELLAERQARATAIDLQGERHALLSPTTQAGDYLLLITREEDNGAYNFNLKFRYDGTTKSFALSQILLNENDTQCDQSLLSSYAMDSKALGATSIADFDGSRAFGTLRALRLAHQTSASTAEKLMPEAVASNFDAALKACQAGNAQELKTLVGYFLSSDEDGACGPGNYIVEKYYFPQRVGWSNDLGFLFEQAGHYPEAVELLQHITRRHPDRVVANLNLADAYWALGEREQAREAYGQYHDKMLAAQKQARIPPRVLERK</sequence>
<feature type="signal peptide" evidence="1">
    <location>
        <begin position="1"/>
        <end position="29"/>
    </location>
</feature>